<organism evidence="2 3">
    <name type="scientific">Sandaracinus amylolyticus</name>
    <dbReference type="NCBI Taxonomy" id="927083"/>
    <lineage>
        <taxon>Bacteria</taxon>
        <taxon>Pseudomonadati</taxon>
        <taxon>Myxococcota</taxon>
        <taxon>Polyangia</taxon>
        <taxon>Polyangiales</taxon>
        <taxon>Sandaracinaceae</taxon>
        <taxon>Sandaracinus</taxon>
    </lineage>
</organism>
<dbReference type="InterPro" id="IPR004360">
    <property type="entry name" value="Glyas_Fos-R_dOase_dom"/>
</dbReference>
<dbReference type="PANTHER" id="PTHR33993:SF14">
    <property type="entry name" value="GB|AAF24581.1"/>
    <property type="match status" value="1"/>
</dbReference>
<gene>
    <name evidence="2" type="ORF">DB32_006468</name>
</gene>
<evidence type="ECO:0000313" key="2">
    <source>
        <dbReference type="EMBL" id="AKF09319.1"/>
    </source>
</evidence>
<dbReference type="SUPFAM" id="SSF54593">
    <property type="entry name" value="Glyoxalase/Bleomycin resistance protein/Dihydroxybiphenyl dioxygenase"/>
    <property type="match status" value="2"/>
</dbReference>
<dbReference type="Proteomes" id="UP000034883">
    <property type="component" value="Chromosome"/>
</dbReference>
<reference evidence="2 3" key="1">
    <citation type="submission" date="2015-03" db="EMBL/GenBank/DDBJ databases">
        <title>Genome assembly of Sandaracinus amylolyticus DSM 53668.</title>
        <authorList>
            <person name="Sharma G."/>
            <person name="Subramanian S."/>
        </authorList>
    </citation>
    <scope>NUCLEOTIDE SEQUENCE [LARGE SCALE GENOMIC DNA]</scope>
    <source>
        <strain evidence="2 3">DSM 53668</strain>
    </source>
</reference>
<dbReference type="RefSeq" id="WP_053236376.1">
    <property type="nucleotide sequence ID" value="NZ_CP011125.1"/>
</dbReference>
<proteinExistence type="predicted"/>
<dbReference type="PANTHER" id="PTHR33993">
    <property type="entry name" value="GLYOXALASE-RELATED"/>
    <property type="match status" value="1"/>
</dbReference>
<dbReference type="KEGG" id="samy:DB32_006468"/>
<dbReference type="STRING" id="927083.DB32_006468"/>
<dbReference type="Pfam" id="PF00903">
    <property type="entry name" value="Glyoxalase"/>
    <property type="match status" value="1"/>
</dbReference>
<dbReference type="InterPro" id="IPR037523">
    <property type="entry name" value="VOC_core"/>
</dbReference>
<dbReference type="PROSITE" id="PS51819">
    <property type="entry name" value="VOC"/>
    <property type="match status" value="1"/>
</dbReference>
<keyword evidence="3" id="KW-1185">Reference proteome</keyword>
<dbReference type="EMBL" id="CP011125">
    <property type="protein sequence ID" value="AKF09319.1"/>
    <property type="molecule type" value="Genomic_DNA"/>
</dbReference>
<evidence type="ECO:0000313" key="3">
    <source>
        <dbReference type="Proteomes" id="UP000034883"/>
    </source>
</evidence>
<sequence length="216" mass="23366">MIRFVRYELRTRDVEAARAFYADVIGARDDLAFSTLPERAAAAGAPAHWLGHLAVADVEAEVAERGWQALGPITRERAILRDPFGSVVALALGIAPPAASVVWHELHTSDRDRAWALYGVRGGWRDTGTIELEGVGPYRTFAWDGASVGGIVQSVRLPQVHPHWLFYFAVADLDAALATVRERGGKVVGPFVRPSGERIASCDDPQGAAFGLVERG</sequence>
<dbReference type="Gene3D" id="3.10.180.10">
    <property type="entry name" value="2,3-Dihydroxybiphenyl 1,2-Dioxygenase, domain 1"/>
    <property type="match status" value="2"/>
</dbReference>
<dbReference type="InterPro" id="IPR029068">
    <property type="entry name" value="Glyas_Bleomycin-R_OHBP_Dase"/>
</dbReference>
<feature type="domain" description="VOC" evidence="1">
    <location>
        <begin position="100"/>
        <end position="215"/>
    </location>
</feature>
<dbReference type="OrthoDB" id="9792323at2"/>
<accession>A0A0F6SGU8</accession>
<dbReference type="AlphaFoldDB" id="A0A0F6SGU8"/>
<name>A0A0F6SGU8_9BACT</name>
<evidence type="ECO:0000259" key="1">
    <source>
        <dbReference type="PROSITE" id="PS51819"/>
    </source>
</evidence>
<dbReference type="InterPro" id="IPR052164">
    <property type="entry name" value="Anthracycline_SecMetBiosynth"/>
</dbReference>
<protein>
    <recommendedName>
        <fullName evidence="1">VOC domain-containing protein</fullName>
    </recommendedName>
</protein>